<protein>
    <submittedName>
        <fullName evidence="3">Hydrogen peroxide-inducible activator</fullName>
    </submittedName>
</protein>
<evidence type="ECO:0000259" key="1">
    <source>
        <dbReference type="Pfam" id="PF03466"/>
    </source>
</evidence>
<dbReference type="AlphaFoldDB" id="A0A3R6HKJ0"/>
<sequence>MSKMDEYMVVLPEAHPLCVKEKIEIENLENEPFMLSEHGGKNEVTELLEKSGVHPQK</sequence>
<dbReference type="Proteomes" id="UP000283586">
    <property type="component" value="Unassembled WGS sequence"/>
</dbReference>
<comment type="caution">
    <text evidence="3">The sequence shown here is derived from an EMBL/GenBank/DDBJ whole genome shotgun (WGS) entry which is preliminary data.</text>
</comment>
<dbReference type="EMBL" id="WNAJ01000010">
    <property type="protein sequence ID" value="MTR85385.1"/>
    <property type="molecule type" value="Genomic_DNA"/>
</dbReference>
<name>A0A3R6HKJ0_9FIRM</name>
<proteinExistence type="predicted"/>
<dbReference type="InterPro" id="IPR005119">
    <property type="entry name" value="LysR_subst-bd"/>
</dbReference>
<reference evidence="3 4" key="1">
    <citation type="submission" date="2018-08" db="EMBL/GenBank/DDBJ databases">
        <title>A genome reference for cultivated species of the human gut microbiota.</title>
        <authorList>
            <person name="Zou Y."/>
            <person name="Xue W."/>
            <person name="Luo G."/>
        </authorList>
    </citation>
    <scope>NUCLEOTIDE SEQUENCE [LARGE SCALE GENOMIC DNA]</scope>
    <source>
        <strain evidence="3 4">AF31-21AC</strain>
    </source>
</reference>
<dbReference type="Pfam" id="PF03466">
    <property type="entry name" value="LysR_substrate"/>
    <property type="match status" value="1"/>
</dbReference>
<evidence type="ECO:0000313" key="5">
    <source>
        <dbReference type="Proteomes" id="UP000478483"/>
    </source>
</evidence>
<reference evidence="2 5" key="2">
    <citation type="journal article" date="2019" name="Nat. Med.">
        <title>A library of human gut bacterial isolates paired with longitudinal multiomics data enables mechanistic microbiome research.</title>
        <authorList>
            <person name="Poyet M."/>
            <person name="Groussin M."/>
            <person name="Gibbons S.M."/>
            <person name="Avila-Pacheco J."/>
            <person name="Jiang X."/>
            <person name="Kearney S.M."/>
            <person name="Perrotta A.R."/>
            <person name="Berdy B."/>
            <person name="Zhao S."/>
            <person name="Lieberman T.D."/>
            <person name="Swanson P.K."/>
            <person name="Smith M."/>
            <person name="Roesemann S."/>
            <person name="Alexander J.E."/>
            <person name="Rich S.A."/>
            <person name="Livny J."/>
            <person name="Vlamakis H."/>
            <person name="Clish C."/>
            <person name="Bullock K."/>
            <person name="Deik A."/>
            <person name="Scott J."/>
            <person name="Pierce K.A."/>
            <person name="Xavier R.J."/>
            <person name="Alm E.J."/>
        </authorList>
    </citation>
    <scope>NUCLEOTIDE SEQUENCE [LARGE SCALE GENOMIC DNA]</scope>
    <source>
        <strain evidence="2 5">BIOML-A1</strain>
    </source>
</reference>
<gene>
    <name evidence="3" type="ORF">DWZ31_10335</name>
    <name evidence="2" type="ORF">GMD50_09980</name>
</gene>
<dbReference type="RefSeq" id="WP_118412924.1">
    <property type="nucleotide sequence ID" value="NZ_CABIYH010000025.1"/>
</dbReference>
<dbReference type="Gene3D" id="3.40.190.290">
    <property type="match status" value="1"/>
</dbReference>
<evidence type="ECO:0000313" key="4">
    <source>
        <dbReference type="Proteomes" id="UP000283586"/>
    </source>
</evidence>
<evidence type="ECO:0000313" key="2">
    <source>
        <dbReference type="EMBL" id="MTR85385.1"/>
    </source>
</evidence>
<organism evidence="3 4">
    <name type="scientific">Roseburia intestinalis</name>
    <dbReference type="NCBI Taxonomy" id="166486"/>
    <lineage>
        <taxon>Bacteria</taxon>
        <taxon>Bacillati</taxon>
        <taxon>Bacillota</taxon>
        <taxon>Clostridia</taxon>
        <taxon>Lachnospirales</taxon>
        <taxon>Lachnospiraceae</taxon>
        <taxon>Roseburia</taxon>
    </lineage>
</organism>
<evidence type="ECO:0000313" key="3">
    <source>
        <dbReference type="EMBL" id="RHN07809.1"/>
    </source>
</evidence>
<dbReference type="EMBL" id="QRQN01000011">
    <property type="protein sequence ID" value="RHN07809.1"/>
    <property type="molecule type" value="Genomic_DNA"/>
</dbReference>
<accession>A0A3R6HKJ0</accession>
<dbReference type="Proteomes" id="UP000478483">
    <property type="component" value="Unassembled WGS sequence"/>
</dbReference>
<feature type="domain" description="LysR substrate-binding" evidence="1">
    <location>
        <begin position="5"/>
        <end position="56"/>
    </location>
</feature>